<sequence>MKVPFILSLALIVAQVQATCYECSCWKRNAQRRTVIDHSDTRATCRARGGRMGPGYCIVDIAGSWHGNGWLNLCNWSGDCDQTSENLCN</sequence>
<gene>
    <name evidence="2" type="ORF">LY79DRAFT_541813</name>
</gene>
<keyword evidence="1" id="KW-0732">Signal</keyword>
<protein>
    <submittedName>
        <fullName evidence="2">Uncharacterized protein</fullName>
    </submittedName>
</protein>
<name>A0AAD8Q828_9PEZI</name>
<proteinExistence type="predicted"/>
<accession>A0AAD8Q828</accession>
<feature type="chain" id="PRO_5042257721" evidence="1">
    <location>
        <begin position="19"/>
        <end position="89"/>
    </location>
</feature>
<comment type="caution">
    <text evidence="2">The sequence shown here is derived from an EMBL/GenBank/DDBJ whole genome shotgun (WGS) entry which is preliminary data.</text>
</comment>
<reference evidence="2" key="1">
    <citation type="submission" date="2021-06" db="EMBL/GenBank/DDBJ databases">
        <title>Comparative genomics, transcriptomics and evolutionary studies reveal genomic signatures of adaptation to plant cell wall in hemibiotrophic fungi.</title>
        <authorList>
            <consortium name="DOE Joint Genome Institute"/>
            <person name="Baroncelli R."/>
            <person name="Diaz J.F."/>
            <person name="Benocci T."/>
            <person name="Peng M."/>
            <person name="Battaglia E."/>
            <person name="Haridas S."/>
            <person name="Andreopoulos W."/>
            <person name="Labutti K."/>
            <person name="Pangilinan J."/>
            <person name="Floch G.L."/>
            <person name="Makela M.R."/>
            <person name="Henrissat B."/>
            <person name="Grigoriev I.V."/>
            <person name="Crouch J.A."/>
            <person name="De Vries R.P."/>
            <person name="Sukno S.A."/>
            <person name="Thon M.R."/>
        </authorList>
    </citation>
    <scope>NUCLEOTIDE SEQUENCE</scope>
    <source>
        <strain evidence="2">CBS 125086</strain>
    </source>
</reference>
<dbReference type="Proteomes" id="UP001230504">
    <property type="component" value="Unassembled WGS sequence"/>
</dbReference>
<dbReference type="EMBL" id="JAHLJV010000008">
    <property type="protein sequence ID" value="KAK1597490.1"/>
    <property type="molecule type" value="Genomic_DNA"/>
</dbReference>
<feature type="signal peptide" evidence="1">
    <location>
        <begin position="1"/>
        <end position="18"/>
    </location>
</feature>
<organism evidence="2 3">
    <name type="scientific">Colletotrichum navitas</name>
    <dbReference type="NCBI Taxonomy" id="681940"/>
    <lineage>
        <taxon>Eukaryota</taxon>
        <taxon>Fungi</taxon>
        <taxon>Dikarya</taxon>
        <taxon>Ascomycota</taxon>
        <taxon>Pezizomycotina</taxon>
        <taxon>Sordariomycetes</taxon>
        <taxon>Hypocreomycetidae</taxon>
        <taxon>Glomerellales</taxon>
        <taxon>Glomerellaceae</taxon>
        <taxon>Colletotrichum</taxon>
        <taxon>Colletotrichum graminicola species complex</taxon>
    </lineage>
</organism>
<dbReference type="AlphaFoldDB" id="A0AAD8Q828"/>
<dbReference type="GeneID" id="85441198"/>
<evidence type="ECO:0000256" key="1">
    <source>
        <dbReference type="SAM" id="SignalP"/>
    </source>
</evidence>
<dbReference type="RefSeq" id="XP_060418280.1">
    <property type="nucleotide sequence ID" value="XM_060556958.1"/>
</dbReference>
<keyword evidence="3" id="KW-1185">Reference proteome</keyword>
<evidence type="ECO:0000313" key="3">
    <source>
        <dbReference type="Proteomes" id="UP001230504"/>
    </source>
</evidence>
<evidence type="ECO:0000313" key="2">
    <source>
        <dbReference type="EMBL" id="KAK1597490.1"/>
    </source>
</evidence>